<protein>
    <recommendedName>
        <fullName evidence="2">Retrovirus-related Pol polyprotein from transposon TNT 1-94-like beta-barrel domain-containing protein</fullName>
    </recommendedName>
</protein>
<dbReference type="PANTHER" id="PTHR40628:SF1">
    <property type="entry name" value="CHROMO DOMAIN-CONTAINING PROTEIN"/>
    <property type="match status" value="1"/>
</dbReference>
<evidence type="ECO:0000259" key="2">
    <source>
        <dbReference type="Pfam" id="PF22936"/>
    </source>
</evidence>
<feature type="compositionally biased region" description="Basic and acidic residues" evidence="1">
    <location>
        <begin position="219"/>
        <end position="234"/>
    </location>
</feature>
<dbReference type="InterPro" id="IPR054722">
    <property type="entry name" value="PolX-like_BBD"/>
</dbReference>
<proteinExistence type="predicted"/>
<evidence type="ECO:0000313" key="4">
    <source>
        <dbReference type="Proteomes" id="UP001172673"/>
    </source>
</evidence>
<dbReference type="Pfam" id="PF22936">
    <property type="entry name" value="Pol_BBD"/>
    <property type="match status" value="1"/>
</dbReference>
<evidence type="ECO:0000313" key="3">
    <source>
        <dbReference type="EMBL" id="KAJ9604575.1"/>
    </source>
</evidence>
<accession>A0AA38X0K7</accession>
<comment type="caution">
    <text evidence="3">The sequence shown here is derived from an EMBL/GenBank/DDBJ whole genome shotgun (WGS) entry which is preliminary data.</text>
</comment>
<name>A0AA38X0K7_9EURO</name>
<dbReference type="PANTHER" id="PTHR40628">
    <property type="entry name" value="CHROMO DOMAIN-CONTAINING PROTEIN"/>
    <property type="match status" value="1"/>
</dbReference>
<keyword evidence="4" id="KW-1185">Reference proteome</keyword>
<organism evidence="3 4">
    <name type="scientific">Cladophialophora chaetospira</name>
    <dbReference type="NCBI Taxonomy" id="386627"/>
    <lineage>
        <taxon>Eukaryota</taxon>
        <taxon>Fungi</taxon>
        <taxon>Dikarya</taxon>
        <taxon>Ascomycota</taxon>
        <taxon>Pezizomycotina</taxon>
        <taxon>Eurotiomycetes</taxon>
        <taxon>Chaetothyriomycetidae</taxon>
        <taxon>Chaetothyriales</taxon>
        <taxon>Herpotrichiellaceae</taxon>
        <taxon>Cladophialophora</taxon>
    </lineage>
</organism>
<dbReference type="Proteomes" id="UP001172673">
    <property type="component" value="Unassembled WGS sequence"/>
</dbReference>
<dbReference type="EMBL" id="JAPDRK010000018">
    <property type="protein sequence ID" value="KAJ9604575.1"/>
    <property type="molecule type" value="Genomic_DNA"/>
</dbReference>
<feature type="region of interest" description="Disordered" evidence="1">
    <location>
        <begin position="219"/>
        <end position="285"/>
    </location>
</feature>
<gene>
    <name evidence="3" type="ORF">H2200_010688</name>
</gene>
<feature type="compositionally biased region" description="Polar residues" evidence="1">
    <location>
        <begin position="240"/>
        <end position="250"/>
    </location>
</feature>
<sequence>MSFMLDPRGDLPPPTIQPSSYYYTHHHARVPSYGVLTKKPKTKQCYDWIFSTASNVNIAIDRASFKTYIAFKSYVLTVSGQRQVVVRGIGTVELKLKREPGSRDKHTIILQNVLHVPDWICNVFSDVFFSPASHYQHTWTEFGVNFFKQDKDVLKPWGYTENFCGLDRLVLSKNHHGRSPMLEDPEREVFSVSLTWPQSQQDKWSNLIATQMKREAERIENAAKKDHAADEGRGLKRQSKSALLDTTNQKLVPDATNGHEGEGRGCSNWQWRRTEDPPTHLEPAL</sequence>
<dbReference type="AlphaFoldDB" id="A0AA38X0K7"/>
<feature type="domain" description="Retrovirus-related Pol polyprotein from transposon TNT 1-94-like beta-barrel" evidence="2">
    <location>
        <begin position="48"/>
        <end position="125"/>
    </location>
</feature>
<reference evidence="3" key="1">
    <citation type="submission" date="2022-10" db="EMBL/GenBank/DDBJ databases">
        <title>Culturing micro-colonial fungi from biological soil crusts in the Mojave desert and describing Neophaeococcomyces mojavensis, and introducing the new genera and species Taxawa tesnikishii.</title>
        <authorList>
            <person name="Kurbessoian T."/>
            <person name="Stajich J.E."/>
        </authorList>
    </citation>
    <scope>NUCLEOTIDE SEQUENCE</scope>
    <source>
        <strain evidence="3">TK_41</strain>
    </source>
</reference>
<evidence type="ECO:0000256" key="1">
    <source>
        <dbReference type="SAM" id="MobiDB-lite"/>
    </source>
</evidence>